<keyword evidence="4" id="KW-0472">Membrane</keyword>
<dbReference type="Gene3D" id="1.10.287.130">
    <property type="match status" value="1"/>
</dbReference>
<dbReference type="SMART" id="SM00388">
    <property type="entry name" value="HisKA"/>
    <property type="match status" value="1"/>
</dbReference>
<evidence type="ECO:0000256" key="4">
    <source>
        <dbReference type="SAM" id="Phobius"/>
    </source>
</evidence>
<dbReference type="PANTHER" id="PTHR43065:SF42">
    <property type="entry name" value="TWO-COMPONENT SENSOR PPRA"/>
    <property type="match status" value="1"/>
</dbReference>
<dbReference type="SMART" id="SM00387">
    <property type="entry name" value="HATPase_c"/>
    <property type="match status" value="1"/>
</dbReference>
<feature type="transmembrane region" description="Helical" evidence="4">
    <location>
        <begin position="199"/>
        <end position="220"/>
    </location>
</feature>
<feature type="domain" description="Histidine kinase" evidence="5">
    <location>
        <begin position="253"/>
        <end position="458"/>
    </location>
</feature>
<dbReference type="PRINTS" id="PR00344">
    <property type="entry name" value="BCTRLSENSOR"/>
</dbReference>
<dbReference type="Proteomes" id="UP001139559">
    <property type="component" value="Unassembled WGS sequence"/>
</dbReference>
<evidence type="ECO:0000256" key="2">
    <source>
        <dbReference type="ARBA" id="ARBA00012438"/>
    </source>
</evidence>
<dbReference type="InterPro" id="IPR003661">
    <property type="entry name" value="HisK_dim/P_dom"/>
</dbReference>
<evidence type="ECO:0000259" key="5">
    <source>
        <dbReference type="PROSITE" id="PS50109"/>
    </source>
</evidence>
<keyword evidence="4" id="KW-1133">Transmembrane helix</keyword>
<comment type="caution">
    <text evidence="6">The sequence shown here is derived from an EMBL/GenBank/DDBJ whole genome shotgun (WGS) entry which is preliminary data.</text>
</comment>
<keyword evidence="6" id="KW-0808">Transferase</keyword>
<feature type="transmembrane region" description="Helical" evidence="4">
    <location>
        <begin position="6"/>
        <end position="24"/>
    </location>
</feature>
<dbReference type="InterPro" id="IPR036890">
    <property type="entry name" value="HATPase_C_sf"/>
</dbReference>
<gene>
    <name evidence="6" type="ORF">KP803_12295</name>
</gene>
<dbReference type="Pfam" id="PF00512">
    <property type="entry name" value="HisKA"/>
    <property type="match status" value="1"/>
</dbReference>
<dbReference type="EMBL" id="JAJHVV010000007">
    <property type="protein sequence ID" value="MCK6264052.1"/>
    <property type="molecule type" value="Genomic_DNA"/>
</dbReference>
<dbReference type="SUPFAM" id="SSF47384">
    <property type="entry name" value="Homodimeric domain of signal transducing histidine kinase"/>
    <property type="match status" value="1"/>
</dbReference>
<reference evidence="6" key="1">
    <citation type="submission" date="2021-11" db="EMBL/GenBank/DDBJ databases">
        <title>Vibrio ZSDE26 sp. nov. and Vibrio ZSDZ34 sp. nov., isolated from coastal seawater in Qingdao.</title>
        <authorList>
            <person name="Zhang P."/>
        </authorList>
    </citation>
    <scope>NUCLEOTIDE SEQUENCE</scope>
    <source>
        <strain evidence="6">ZSDE26</strain>
    </source>
</reference>
<feature type="transmembrane region" description="Helical" evidence="4">
    <location>
        <begin position="106"/>
        <end position="124"/>
    </location>
</feature>
<dbReference type="SUPFAM" id="SSF55874">
    <property type="entry name" value="ATPase domain of HSP90 chaperone/DNA topoisomerase II/histidine kinase"/>
    <property type="match status" value="1"/>
</dbReference>
<feature type="transmembrane region" description="Helical" evidence="4">
    <location>
        <begin position="36"/>
        <end position="53"/>
    </location>
</feature>
<keyword evidence="7" id="KW-1185">Reference proteome</keyword>
<feature type="transmembrane region" description="Helical" evidence="4">
    <location>
        <begin position="144"/>
        <end position="162"/>
    </location>
</feature>
<dbReference type="AlphaFoldDB" id="A0A9X2BK26"/>
<accession>A0A9X2BK26</accession>
<evidence type="ECO:0000256" key="1">
    <source>
        <dbReference type="ARBA" id="ARBA00000085"/>
    </source>
</evidence>
<feature type="transmembrane region" description="Helical" evidence="4">
    <location>
        <begin position="79"/>
        <end position="99"/>
    </location>
</feature>
<evidence type="ECO:0000313" key="6">
    <source>
        <dbReference type="EMBL" id="MCK6264052.1"/>
    </source>
</evidence>
<dbReference type="CDD" id="cd00075">
    <property type="entry name" value="HATPase"/>
    <property type="match status" value="1"/>
</dbReference>
<proteinExistence type="predicted"/>
<keyword evidence="6" id="KW-0418">Kinase</keyword>
<dbReference type="InterPro" id="IPR005467">
    <property type="entry name" value="His_kinase_dom"/>
</dbReference>
<dbReference type="Pfam" id="PF02518">
    <property type="entry name" value="HATPase_c"/>
    <property type="match status" value="1"/>
</dbReference>
<dbReference type="PANTHER" id="PTHR43065">
    <property type="entry name" value="SENSOR HISTIDINE KINASE"/>
    <property type="match status" value="1"/>
</dbReference>
<dbReference type="Gene3D" id="3.30.565.10">
    <property type="entry name" value="Histidine kinase-like ATPase, C-terminal domain"/>
    <property type="match status" value="1"/>
</dbReference>
<organism evidence="6 7">
    <name type="scientific">Vibrio amylolyticus</name>
    <dbReference type="NCBI Taxonomy" id="2847292"/>
    <lineage>
        <taxon>Bacteria</taxon>
        <taxon>Pseudomonadati</taxon>
        <taxon>Pseudomonadota</taxon>
        <taxon>Gammaproteobacteria</taxon>
        <taxon>Vibrionales</taxon>
        <taxon>Vibrionaceae</taxon>
        <taxon>Vibrio</taxon>
    </lineage>
</organism>
<dbReference type="GO" id="GO:0000155">
    <property type="term" value="F:phosphorelay sensor kinase activity"/>
    <property type="evidence" value="ECO:0007669"/>
    <property type="project" value="InterPro"/>
</dbReference>
<protein>
    <recommendedName>
        <fullName evidence="2">histidine kinase</fullName>
        <ecNumber evidence="2">2.7.13.3</ecNumber>
    </recommendedName>
</protein>
<sequence>MHTLLVFNLYLVYGLAFFAIFFSIHFQDLSKSRISLAHALPILATFGVLHGLHEWSELYLIIYRQEFTDLTQLKTFKTIKLWVSYIALGAFAWKMLSLTTWPQPRLIKFLISCILVLFISSLFLRFGSKEYALYLSNTSQQIRLIFGLGAGALAGLAIYSYANVLERDGHDASMPFKMCGIAFICYGFSTGVLQSNMGLWVIFIRTLCACAIWLTLLNALKVFEKERSKQIELNLSQSLHDAKLIELGELTSAVAHEVKTPLSSAMMSCDILERHLTDDEAQQRQLRRIRHGLTRAADISQEILNYAHQRPIKRHTVYIETLIQSALSLNQYRLENYKLSVDIENNLAVIGDAGLLEEVITNLLSNAIDATENGEKIYIQSKRDKQHAVILVSDHGGGMNPSTLSKATQPFFTTKPKGEGTGMGLAIVKQIVLQHNGALTLHNNSLGLTAEIRLPRNI</sequence>
<dbReference type="InterPro" id="IPR036097">
    <property type="entry name" value="HisK_dim/P_sf"/>
</dbReference>
<dbReference type="RefSeq" id="WP_248009133.1">
    <property type="nucleotide sequence ID" value="NZ_JAJHVV010000007.1"/>
</dbReference>
<dbReference type="InterPro" id="IPR003594">
    <property type="entry name" value="HATPase_dom"/>
</dbReference>
<dbReference type="EC" id="2.7.13.3" evidence="2"/>
<keyword evidence="3" id="KW-0597">Phosphoprotein</keyword>
<comment type="catalytic activity">
    <reaction evidence="1">
        <text>ATP + protein L-histidine = ADP + protein N-phospho-L-histidine.</text>
        <dbReference type="EC" id="2.7.13.3"/>
    </reaction>
</comment>
<keyword evidence="4" id="KW-0812">Transmembrane</keyword>
<dbReference type="PROSITE" id="PS50109">
    <property type="entry name" value="HIS_KIN"/>
    <property type="match status" value="1"/>
</dbReference>
<name>A0A9X2BK26_9VIBR</name>
<evidence type="ECO:0000256" key="3">
    <source>
        <dbReference type="ARBA" id="ARBA00022553"/>
    </source>
</evidence>
<dbReference type="InterPro" id="IPR004358">
    <property type="entry name" value="Sig_transdc_His_kin-like_C"/>
</dbReference>
<dbReference type="CDD" id="cd00082">
    <property type="entry name" value="HisKA"/>
    <property type="match status" value="1"/>
</dbReference>
<feature type="transmembrane region" description="Helical" evidence="4">
    <location>
        <begin position="174"/>
        <end position="193"/>
    </location>
</feature>
<evidence type="ECO:0000313" key="7">
    <source>
        <dbReference type="Proteomes" id="UP001139559"/>
    </source>
</evidence>